<accession>A0A0F9DL16</accession>
<dbReference type="PROSITE" id="PS51257">
    <property type="entry name" value="PROKAR_LIPOPROTEIN"/>
    <property type="match status" value="1"/>
</dbReference>
<reference evidence="1" key="1">
    <citation type="journal article" date="2015" name="Nature">
        <title>Complex archaea that bridge the gap between prokaryotes and eukaryotes.</title>
        <authorList>
            <person name="Spang A."/>
            <person name="Saw J.H."/>
            <person name="Jorgensen S.L."/>
            <person name="Zaremba-Niedzwiedzka K."/>
            <person name="Martijn J."/>
            <person name="Lind A.E."/>
            <person name="van Eijk R."/>
            <person name="Schleper C."/>
            <person name="Guy L."/>
            <person name="Ettema T.J."/>
        </authorList>
    </citation>
    <scope>NUCLEOTIDE SEQUENCE</scope>
</reference>
<dbReference type="EMBL" id="LAZR01028529">
    <property type="protein sequence ID" value="KKL62314.1"/>
    <property type="molecule type" value="Genomic_DNA"/>
</dbReference>
<proteinExistence type="predicted"/>
<sequence length="48" mass="5363">MPSPKTLKLRSTPHAILVMACAFCLRQDKKNPRVGGTLHRSKIDGLLY</sequence>
<feature type="non-terminal residue" evidence="1">
    <location>
        <position position="48"/>
    </location>
</feature>
<name>A0A0F9DL16_9ZZZZ</name>
<comment type="caution">
    <text evidence="1">The sequence shown here is derived from an EMBL/GenBank/DDBJ whole genome shotgun (WGS) entry which is preliminary data.</text>
</comment>
<gene>
    <name evidence="1" type="ORF">LCGC14_2186490</name>
</gene>
<evidence type="ECO:0000313" key="1">
    <source>
        <dbReference type="EMBL" id="KKL62314.1"/>
    </source>
</evidence>
<organism evidence="1">
    <name type="scientific">marine sediment metagenome</name>
    <dbReference type="NCBI Taxonomy" id="412755"/>
    <lineage>
        <taxon>unclassified sequences</taxon>
        <taxon>metagenomes</taxon>
        <taxon>ecological metagenomes</taxon>
    </lineage>
</organism>
<dbReference type="AlphaFoldDB" id="A0A0F9DL16"/>
<protein>
    <submittedName>
        <fullName evidence="1">Uncharacterized protein</fullName>
    </submittedName>
</protein>